<dbReference type="InterPro" id="IPR051081">
    <property type="entry name" value="HTH_MetalResp_TranReg"/>
</dbReference>
<dbReference type="InterPro" id="IPR011991">
    <property type="entry name" value="ArsR-like_HTH"/>
</dbReference>
<dbReference type="NCBIfam" id="NF033788">
    <property type="entry name" value="HTH_metalloreg"/>
    <property type="match status" value="1"/>
</dbReference>
<dbReference type="PROSITE" id="PS50987">
    <property type="entry name" value="HTH_ARSR_2"/>
    <property type="match status" value="1"/>
</dbReference>
<dbReference type="PRINTS" id="PR00778">
    <property type="entry name" value="HTHARSR"/>
</dbReference>
<organism evidence="5 6">
    <name type="scientific">Paenibacillus mucilaginosus K02</name>
    <dbReference type="NCBI Taxonomy" id="997761"/>
    <lineage>
        <taxon>Bacteria</taxon>
        <taxon>Bacillati</taxon>
        <taxon>Bacillota</taxon>
        <taxon>Bacilli</taxon>
        <taxon>Bacillales</taxon>
        <taxon>Paenibacillaceae</taxon>
        <taxon>Paenibacillus</taxon>
    </lineage>
</organism>
<proteinExistence type="predicted"/>
<dbReference type="GO" id="GO:0003700">
    <property type="term" value="F:DNA-binding transcription factor activity"/>
    <property type="evidence" value="ECO:0007669"/>
    <property type="project" value="InterPro"/>
</dbReference>
<accession>I0BDD4</accession>
<dbReference type="Proteomes" id="UP000007392">
    <property type="component" value="Chromosome"/>
</dbReference>
<keyword evidence="3" id="KW-0804">Transcription</keyword>
<dbReference type="GO" id="GO:0003677">
    <property type="term" value="F:DNA binding"/>
    <property type="evidence" value="ECO:0007669"/>
    <property type="project" value="UniProtKB-KW"/>
</dbReference>
<evidence type="ECO:0000313" key="6">
    <source>
        <dbReference type="Proteomes" id="UP000007392"/>
    </source>
</evidence>
<dbReference type="KEGG" id="pmw:B2K_06530"/>
<dbReference type="CDD" id="cd00090">
    <property type="entry name" value="HTH_ARSR"/>
    <property type="match status" value="1"/>
</dbReference>
<dbReference type="OrthoDB" id="9798835at2"/>
<name>I0BDD4_9BACL</name>
<evidence type="ECO:0000256" key="1">
    <source>
        <dbReference type="ARBA" id="ARBA00023015"/>
    </source>
</evidence>
<protein>
    <submittedName>
        <fullName evidence="5">ArsR family transcriptional regulator</fullName>
    </submittedName>
</protein>
<dbReference type="RefSeq" id="WP_014649712.1">
    <property type="nucleotide sequence ID" value="NC_017672.3"/>
</dbReference>
<evidence type="ECO:0000256" key="3">
    <source>
        <dbReference type="ARBA" id="ARBA00023163"/>
    </source>
</evidence>
<dbReference type="SUPFAM" id="SSF46785">
    <property type="entry name" value="Winged helix' DNA-binding domain"/>
    <property type="match status" value="1"/>
</dbReference>
<evidence type="ECO:0000259" key="4">
    <source>
        <dbReference type="PROSITE" id="PS50987"/>
    </source>
</evidence>
<dbReference type="SMART" id="SM00418">
    <property type="entry name" value="HTH_ARSR"/>
    <property type="match status" value="1"/>
</dbReference>
<dbReference type="HOGENOM" id="CLU_097806_3_1_9"/>
<dbReference type="Pfam" id="PF01022">
    <property type="entry name" value="HTH_5"/>
    <property type="match status" value="1"/>
</dbReference>
<evidence type="ECO:0000313" key="5">
    <source>
        <dbReference type="EMBL" id="AFH60381.1"/>
    </source>
</evidence>
<gene>
    <name evidence="5" type="ORF">B2K_06530</name>
</gene>
<dbReference type="AlphaFoldDB" id="I0BDD4"/>
<dbReference type="PANTHER" id="PTHR33154">
    <property type="entry name" value="TRANSCRIPTIONAL REGULATOR, ARSR FAMILY"/>
    <property type="match status" value="1"/>
</dbReference>
<keyword evidence="1" id="KW-0805">Transcription regulation</keyword>
<dbReference type="PATRIC" id="fig|997761.3.peg.1291"/>
<dbReference type="InterPro" id="IPR001845">
    <property type="entry name" value="HTH_ArsR_DNA-bd_dom"/>
</dbReference>
<reference evidence="5 6" key="1">
    <citation type="submission" date="2013-06" db="EMBL/GenBank/DDBJ databases">
        <title>Complete genome sequence of Paenibacillus mucilaginosus K02.</title>
        <authorList>
            <person name="Xiao B."/>
            <person name="Sun L."/>
            <person name="Xiao L."/>
            <person name="Lian B."/>
        </authorList>
    </citation>
    <scope>NUCLEOTIDE SEQUENCE [LARGE SCALE GENOMIC DNA]</scope>
    <source>
        <strain evidence="5 6">K02</strain>
    </source>
</reference>
<dbReference type="InterPro" id="IPR036390">
    <property type="entry name" value="WH_DNA-bd_sf"/>
</dbReference>
<dbReference type="EMBL" id="CP003422">
    <property type="protein sequence ID" value="AFH60381.1"/>
    <property type="molecule type" value="Genomic_DNA"/>
</dbReference>
<evidence type="ECO:0000256" key="2">
    <source>
        <dbReference type="ARBA" id="ARBA00023125"/>
    </source>
</evidence>
<dbReference type="Gene3D" id="1.10.10.10">
    <property type="entry name" value="Winged helix-like DNA-binding domain superfamily/Winged helix DNA-binding domain"/>
    <property type="match status" value="1"/>
</dbReference>
<dbReference type="InterPro" id="IPR036388">
    <property type="entry name" value="WH-like_DNA-bd_sf"/>
</dbReference>
<sequence>MQSIPQMAEVFKLLGDKSRLSILALLKEKSLCVCEIVEIMELSQPNVSQHMRKLKDGGLVTETRKGQWIYYSLSIEDKPYLQEVFRHLPSQKEKVDALNCSDDCCV</sequence>
<feature type="domain" description="HTH arsR-type" evidence="4">
    <location>
        <begin position="1"/>
        <end position="92"/>
    </location>
</feature>
<dbReference type="PANTHER" id="PTHR33154:SF18">
    <property type="entry name" value="ARSENICAL RESISTANCE OPERON REPRESSOR"/>
    <property type="match status" value="1"/>
</dbReference>
<keyword evidence="2" id="KW-0238">DNA-binding</keyword>